<evidence type="ECO:0000313" key="1">
    <source>
        <dbReference type="EMBL" id="KAJ8914267.1"/>
    </source>
</evidence>
<dbReference type="AlphaFoldDB" id="A0AAV8VIU2"/>
<dbReference type="SUPFAM" id="SSF56219">
    <property type="entry name" value="DNase I-like"/>
    <property type="match status" value="1"/>
</dbReference>
<comment type="caution">
    <text evidence="1">The sequence shown here is derived from an EMBL/GenBank/DDBJ whole genome shotgun (WGS) entry which is preliminary data.</text>
</comment>
<evidence type="ECO:0000313" key="2">
    <source>
        <dbReference type="Proteomes" id="UP001159042"/>
    </source>
</evidence>
<dbReference type="EMBL" id="JANEYG010000075">
    <property type="protein sequence ID" value="KAJ8914267.1"/>
    <property type="molecule type" value="Genomic_DNA"/>
</dbReference>
<sequence>MNKVVIMGKHDTRSAASTVDKADSEEVEQLITKVCNKFVHRLEDSFDRKLGKLDEKLSEVSNTLKSLNQRVSTNLNEIQNVLSTCDLLEQRNKINCLRFHGLVENDGENVVGMIVSYIDKVLKVPCSESEVDSAYRAGRITNAGKPRAVIVNFVRNIKRNEVLFARKLLKNTEVTIFEDLTRRRYELLLEAKKKYGKRLAWSIAGNVYVMREGKKCLVNSKFGMVIRIYYQNCRGLRTKTNIFYTNLLSEDYDLLLLTETWLTSDVMDSELFDERYEVFRKDRRYEDTDLRTLDLVFGTLQLIIDEDSLPLVEIDKKHPALIAEFNVAKSKYWVNNANNLENKYDFKRANFALFYELLRDCDWNELNYFSNVDDANSVSAN</sequence>
<dbReference type="InterPro" id="IPR036691">
    <property type="entry name" value="Endo/exonu/phosph_ase_sf"/>
</dbReference>
<reference evidence="1 2" key="1">
    <citation type="journal article" date="2023" name="Insect Mol. Biol.">
        <title>Genome sequencing provides insights into the evolution of gene families encoding plant cell wall-degrading enzymes in longhorned beetles.</title>
        <authorList>
            <person name="Shin N.R."/>
            <person name="Okamura Y."/>
            <person name="Kirsch R."/>
            <person name="Pauchet Y."/>
        </authorList>
    </citation>
    <scope>NUCLEOTIDE SEQUENCE [LARGE SCALE GENOMIC DNA]</scope>
    <source>
        <strain evidence="1">EAD_L_NR</strain>
    </source>
</reference>
<dbReference type="Gene3D" id="3.30.70.1820">
    <property type="entry name" value="L1 transposable element, RRM domain"/>
    <property type="match status" value="1"/>
</dbReference>
<proteinExistence type="predicted"/>
<dbReference type="Gene3D" id="3.60.10.10">
    <property type="entry name" value="Endonuclease/exonuclease/phosphatase"/>
    <property type="match status" value="1"/>
</dbReference>
<organism evidence="1 2">
    <name type="scientific">Exocentrus adspersus</name>
    <dbReference type="NCBI Taxonomy" id="1586481"/>
    <lineage>
        <taxon>Eukaryota</taxon>
        <taxon>Metazoa</taxon>
        <taxon>Ecdysozoa</taxon>
        <taxon>Arthropoda</taxon>
        <taxon>Hexapoda</taxon>
        <taxon>Insecta</taxon>
        <taxon>Pterygota</taxon>
        <taxon>Neoptera</taxon>
        <taxon>Endopterygota</taxon>
        <taxon>Coleoptera</taxon>
        <taxon>Polyphaga</taxon>
        <taxon>Cucujiformia</taxon>
        <taxon>Chrysomeloidea</taxon>
        <taxon>Cerambycidae</taxon>
        <taxon>Lamiinae</taxon>
        <taxon>Acanthocinini</taxon>
        <taxon>Exocentrus</taxon>
    </lineage>
</organism>
<dbReference type="Proteomes" id="UP001159042">
    <property type="component" value="Unassembled WGS sequence"/>
</dbReference>
<accession>A0AAV8VIU2</accession>
<gene>
    <name evidence="1" type="ORF">NQ315_010999</name>
</gene>
<keyword evidence="2" id="KW-1185">Reference proteome</keyword>
<protein>
    <submittedName>
        <fullName evidence="1">Uncharacterized protein</fullName>
    </submittedName>
</protein>
<name>A0AAV8VIU2_9CUCU</name>